<proteinExistence type="predicted"/>
<dbReference type="OrthoDB" id="8347806at2"/>
<sequence>MRRAGGLALAALVATGLALWTAAQMTSSPAPQDGILTTALPADSPLSLAVLGTSLSHGESWPELLAERLSTCLDHQVTVDVIARPGAASDWGLTQAGTLADLSPDIALVEFAINDADILDGLSLRAAYRNDAEIISRIRDQSPDTRIFLMTTSPAHGLRGLARPRLGAHYRQYRDLAEELDLGLADLYPRWLALPRAERGMAGGGLHPDPETAAALIVPPLADLLAQTAGHPGCAPV</sequence>
<dbReference type="Pfam" id="PF13472">
    <property type="entry name" value="Lipase_GDSL_2"/>
    <property type="match status" value="1"/>
</dbReference>
<organism evidence="3 4">
    <name type="scientific">Allosediminivita pacifica</name>
    <dbReference type="NCBI Taxonomy" id="1267769"/>
    <lineage>
        <taxon>Bacteria</taxon>
        <taxon>Pseudomonadati</taxon>
        <taxon>Pseudomonadota</taxon>
        <taxon>Alphaproteobacteria</taxon>
        <taxon>Rhodobacterales</taxon>
        <taxon>Paracoccaceae</taxon>
        <taxon>Allosediminivita</taxon>
    </lineage>
</organism>
<evidence type="ECO:0000313" key="4">
    <source>
        <dbReference type="Proteomes" id="UP000244069"/>
    </source>
</evidence>
<comment type="caution">
    <text evidence="3">The sequence shown here is derived from an EMBL/GenBank/DDBJ whole genome shotgun (WGS) entry which is preliminary data.</text>
</comment>
<feature type="chain" id="PRO_5015489443" evidence="1">
    <location>
        <begin position="23"/>
        <end position="237"/>
    </location>
</feature>
<gene>
    <name evidence="3" type="ORF">C8N44_12554</name>
</gene>
<feature type="signal peptide" evidence="1">
    <location>
        <begin position="1"/>
        <end position="22"/>
    </location>
</feature>
<dbReference type="InterPro" id="IPR036514">
    <property type="entry name" value="SGNH_hydro_sf"/>
</dbReference>
<evidence type="ECO:0000259" key="2">
    <source>
        <dbReference type="Pfam" id="PF13472"/>
    </source>
</evidence>
<dbReference type="AlphaFoldDB" id="A0A2T6AFZ4"/>
<keyword evidence="4" id="KW-1185">Reference proteome</keyword>
<dbReference type="SUPFAM" id="SSF52266">
    <property type="entry name" value="SGNH hydrolase"/>
    <property type="match status" value="1"/>
</dbReference>
<dbReference type="InterPro" id="IPR013830">
    <property type="entry name" value="SGNH_hydro"/>
</dbReference>
<name>A0A2T6AFZ4_9RHOB</name>
<keyword evidence="1" id="KW-0732">Signal</keyword>
<evidence type="ECO:0000313" key="3">
    <source>
        <dbReference type="EMBL" id="PTX42758.1"/>
    </source>
</evidence>
<dbReference type="GO" id="GO:0016788">
    <property type="term" value="F:hydrolase activity, acting on ester bonds"/>
    <property type="evidence" value="ECO:0007669"/>
    <property type="project" value="UniProtKB-ARBA"/>
</dbReference>
<dbReference type="Proteomes" id="UP000244069">
    <property type="component" value="Unassembled WGS sequence"/>
</dbReference>
<dbReference type="RefSeq" id="WP_107978072.1">
    <property type="nucleotide sequence ID" value="NZ_BMEZ01000008.1"/>
</dbReference>
<reference evidence="3 4" key="1">
    <citation type="submission" date="2018-04" db="EMBL/GenBank/DDBJ databases">
        <title>Genomic Encyclopedia of Archaeal and Bacterial Type Strains, Phase II (KMG-II): from individual species to whole genera.</title>
        <authorList>
            <person name="Goeker M."/>
        </authorList>
    </citation>
    <scope>NUCLEOTIDE SEQUENCE [LARGE SCALE GENOMIC DNA]</scope>
    <source>
        <strain evidence="3 4">DSM 29329</strain>
    </source>
</reference>
<dbReference type="EMBL" id="QBKN01000025">
    <property type="protein sequence ID" value="PTX42758.1"/>
    <property type="molecule type" value="Genomic_DNA"/>
</dbReference>
<accession>A0A2T6AFZ4</accession>
<dbReference type="Gene3D" id="3.40.50.1110">
    <property type="entry name" value="SGNH hydrolase"/>
    <property type="match status" value="1"/>
</dbReference>
<evidence type="ECO:0000256" key="1">
    <source>
        <dbReference type="SAM" id="SignalP"/>
    </source>
</evidence>
<protein>
    <submittedName>
        <fullName evidence="3">PrsD/PrsE exporter outer membrane protein</fullName>
    </submittedName>
</protein>
<feature type="domain" description="SGNH hydrolase-type esterase" evidence="2">
    <location>
        <begin position="52"/>
        <end position="213"/>
    </location>
</feature>